<feature type="compositionally biased region" description="Basic and acidic residues" evidence="1">
    <location>
        <begin position="19"/>
        <end position="30"/>
    </location>
</feature>
<feature type="region of interest" description="Disordered" evidence="1">
    <location>
        <begin position="437"/>
        <end position="566"/>
    </location>
</feature>
<feature type="compositionally biased region" description="Basic and acidic residues" evidence="1">
    <location>
        <begin position="513"/>
        <end position="523"/>
    </location>
</feature>
<dbReference type="PANTHER" id="PTHR42068:SF1">
    <property type="entry name" value="YALI0B18964P"/>
    <property type="match status" value="1"/>
</dbReference>
<dbReference type="OMA" id="QAQIQMT"/>
<dbReference type="PANTHER" id="PTHR42068">
    <property type="entry name" value="YALI0B18964P"/>
    <property type="match status" value="1"/>
</dbReference>
<feature type="region of interest" description="Disordered" evidence="1">
    <location>
        <begin position="630"/>
        <end position="675"/>
    </location>
</feature>
<sequence length="1008" mass="109752">MTKGSSDEESFIPDTVPRVMEKKKERDDSHQAMYRTTTAQRGKESQILSTVPGPVENSTSTPYQELQGSSKEENKLCLGVGPVGEGLSTISWIRIIIETVTQPTTVAFNRRKSTATSEDFQHGPVTPPEGQSSFRVIERSDPSLGKSFDGGARMARASGGYIPKPSHLDQFDNEDNMFADLKSGNRGSGASNTTKATSTDTSSRHSNASTAPSSTNLESHDDHKHSQKKNQKQSQNQNLHDIAPRAAVKSSGSGFLNRAGRTFSFGVQKKHNASPPKIDNDIPPVPTIQQDAYGGRSRGLTESTTSTATPPQLEMENNGMDMGGDFGSMFSSFDKRASVITMRADGSAAPRSLTSNRPIQPPPLSINKSNKVEPGPESWGRNEDDGLLGPQPGSPELDDVPPPVPRHQSSFKTSSRPSDIIEDEDAKLLQDSIAVGRLLSESSSSNAPSGRYRRNEDSFSSFERKPLNSSFNRGDDNLFEGTSAHNSRITNRLNTRNPSPQRNTKVMTPAQFEKYRKDKEAHGSSDGVRQSTTNDDDDEINYDDDEDEIEKSKQQAKQRRKQEAHMAVYRQQMMKVTGEQPDMHPHDRPGLASSMSAPQLHLMKTPSPGLPAGASDEDDDEEVPLAILQAHGFPSKNRPPARLSTMGSNPNLRASTQLAPPRPGSAMGESSQNQRHSMLPAFARGLPQDPFVGASISKPAMRESLTFSGGLPASESQQSLPPGGLVGVIANEERSRAMRRGGPNPNGQKFVPGMNAPQGPPFDNPQAMMNAMNSMYNMPGMGMSQQQMMPPPQLTVGDQAQLQMTQQMSQFMQMQMQFMQMMASNNQQQQPGMMPPMQPPYGGMSATQSMNDLSSRHSMMLEPTLEPPRRMDAGMRTMSMVQPSSGSSFLPPIGGYAGSIHGMPIGYTPSIAPSERSNIGLPGRYRPVSQMPAATVPEPHRRTSTMSGALGHWNEPKTKSTINIVTTSGDGSDDDDEEGWEAMKAKRDKKRSMWKSKKGLGSEFGTMI</sequence>
<gene>
    <name evidence="2" type="ORF">FPOA_01197</name>
</gene>
<feature type="compositionally biased region" description="Polar residues" evidence="1">
    <location>
        <begin position="645"/>
        <end position="658"/>
    </location>
</feature>
<dbReference type="Proteomes" id="UP000091967">
    <property type="component" value="Unassembled WGS sequence"/>
</dbReference>
<feature type="region of interest" description="Disordered" evidence="1">
    <location>
        <begin position="1"/>
        <end position="71"/>
    </location>
</feature>
<dbReference type="EMBL" id="LYXU01000001">
    <property type="protein sequence ID" value="OBS27255.1"/>
    <property type="molecule type" value="Genomic_DNA"/>
</dbReference>
<feature type="compositionally biased region" description="Polar residues" evidence="1">
    <location>
        <begin position="407"/>
        <end position="417"/>
    </location>
</feature>
<accession>A0A1B8B3F5</accession>
<feature type="compositionally biased region" description="Polar residues" evidence="1">
    <location>
        <begin position="56"/>
        <end position="69"/>
    </location>
</feature>
<feature type="region of interest" description="Disordered" evidence="1">
    <location>
        <begin position="932"/>
        <end position="1008"/>
    </location>
</feature>
<feature type="compositionally biased region" description="Polar residues" evidence="1">
    <location>
        <begin position="188"/>
        <end position="217"/>
    </location>
</feature>
<keyword evidence="3" id="KW-1185">Reference proteome</keyword>
<reference evidence="2 3" key="1">
    <citation type="submission" date="2016-06" db="EMBL/GenBank/DDBJ databases">
        <title>Living apart together: crosstalk between the core and supernumerary genomes in a fungal plant pathogen.</title>
        <authorList>
            <person name="Vanheule A."/>
            <person name="Audenaert K."/>
            <person name="Warris S."/>
            <person name="Van De Geest H."/>
            <person name="Schijlen E."/>
            <person name="Hofte M."/>
            <person name="De Saeger S."/>
            <person name="Haesaert G."/>
            <person name="Waalwijk C."/>
            <person name="Van Der Lee T."/>
        </authorList>
    </citation>
    <scope>NUCLEOTIDE SEQUENCE [LARGE SCALE GENOMIC DNA]</scope>
    <source>
        <strain evidence="2 3">2516</strain>
    </source>
</reference>
<protein>
    <submittedName>
        <fullName evidence="2">Uncharacterized protein</fullName>
    </submittedName>
</protein>
<feature type="region of interest" description="Disordered" evidence="1">
    <location>
        <begin position="345"/>
        <end position="424"/>
    </location>
</feature>
<feature type="compositionally biased region" description="Polar residues" evidence="1">
    <location>
        <begin position="300"/>
        <end position="310"/>
    </location>
</feature>
<comment type="caution">
    <text evidence="2">The sequence shown here is derived from an EMBL/GenBank/DDBJ whole genome shotgun (WGS) entry which is preliminary data.</text>
</comment>
<evidence type="ECO:0000313" key="2">
    <source>
        <dbReference type="EMBL" id="OBS27255.1"/>
    </source>
</evidence>
<evidence type="ECO:0000256" key="1">
    <source>
        <dbReference type="SAM" id="MobiDB-lite"/>
    </source>
</evidence>
<evidence type="ECO:0000313" key="3">
    <source>
        <dbReference type="Proteomes" id="UP000091967"/>
    </source>
</evidence>
<feature type="compositionally biased region" description="Acidic residues" evidence="1">
    <location>
        <begin position="534"/>
        <end position="549"/>
    </location>
</feature>
<feature type="compositionally biased region" description="Acidic residues" evidence="1">
    <location>
        <begin position="971"/>
        <end position="980"/>
    </location>
</feature>
<dbReference type="AlphaFoldDB" id="A0A1B8B3F5"/>
<feature type="compositionally biased region" description="Basic and acidic residues" evidence="1">
    <location>
        <begin position="453"/>
        <end position="466"/>
    </location>
</feature>
<feature type="compositionally biased region" description="Basic residues" evidence="1">
    <location>
        <begin position="986"/>
        <end position="998"/>
    </location>
</feature>
<name>A0A1B8B3F5_FUSPO</name>
<feature type="compositionally biased region" description="Polar residues" evidence="1">
    <location>
        <begin position="483"/>
        <end position="506"/>
    </location>
</feature>
<organism evidence="2 3">
    <name type="scientific">Fusarium poae</name>
    <dbReference type="NCBI Taxonomy" id="36050"/>
    <lineage>
        <taxon>Eukaryota</taxon>
        <taxon>Fungi</taxon>
        <taxon>Dikarya</taxon>
        <taxon>Ascomycota</taxon>
        <taxon>Pezizomycotina</taxon>
        <taxon>Sordariomycetes</taxon>
        <taxon>Hypocreomycetidae</taxon>
        <taxon>Hypocreales</taxon>
        <taxon>Nectriaceae</taxon>
        <taxon>Fusarium</taxon>
    </lineage>
</organism>
<feature type="region of interest" description="Disordered" evidence="1">
    <location>
        <begin position="601"/>
        <end position="620"/>
    </location>
</feature>
<feature type="region of interest" description="Disordered" evidence="1">
    <location>
        <begin position="114"/>
        <end position="238"/>
    </location>
</feature>
<feature type="region of interest" description="Disordered" evidence="1">
    <location>
        <begin position="266"/>
        <end position="317"/>
    </location>
</feature>
<proteinExistence type="predicted"/>
<dbReference type="STRING" id="36050.A0A1B8B3F5"/>